<dbReference type="InterPro" id="IPR036249">
    <property type="entry name" value="Thioredoxin-like_sf"/>
</dbReference>
<proteinExistence type="predicted"/>
<name>A0A5N1IUL1_9BACT</name>
<dbReference type="EMBL" id="VTWT01000006">
    <property type="protein sequence ID" value="KAA9332796.1"/>
    <property type="molecule type" value="Genomic_DNA"/>
</dbReference>
<accession>A0A5N1IUL1</accession>
<evidence type="ECO:0000313" key="1">
    <source>
        <dbReference type="EMBL" id="KAA9332796.1"/>
    </source>
</evidence>
<sequence length="205" mass="23439">MINPETLELINNARKFTYAEYRIMLEQLQAQGLTTGPNQSPEIFEYARLNNQRMSRLDKTVVLLPELLDAIRDLNRPLRWVVITEGWCGDAAQNVPALAKIAEASQGKIELILVLRDENLELMDRYLTNGGRSIPKMICFDAQTGEELGKWGPRPAEAQHLFLSLKSDPAVTKEEFLQAVHQWYSQDKTQKVQQEMTALLLSWQV</sequence>
<comment type="caution">
    <text evidence="1">The sequence shown here is derived from an EMBL/GenBank/DDBJ whole genome shotgun (WGS) entry which is preliminary data.</text>
</comment>
<organism evidence="1 2">
    <name type="scientific">Adhaeribacter soli</name>
    <dbReference type="NCBI Taxonomy" id="2607655"/>
    <lineage>
        <taxon>Bacteria</taxon>
        <taxon>Pseudomonadati</taxon>
        <taxon>Bacteroidota</taxon>
        <taxon>Cytophagia</taxon>
        <taxon>Cytophagales</taxon>
        <taxon>Hymenobacteraceae</taxon>
        <taxon>Adhaeribacter</taxon>
    </lineage>
</organism>
<protein>
    <submittedName>
        <fullName evidence="1">Thioredoxin family protein</fullName>
    </submittedName>
</protein>
<evidence type="ECO:0000313" key="2">
    <source>
        <dbReference type="Proteomes" id="UP000326570"/>
    </source>
</evidence>
<gene>
    <name evidence="1" type="ORF">F0P94_12430</name>
</gene>
<reference evidence="1 2" key="1">
    <citation type="submission" date="2019-09" db="EMBL/GenBank/DDBJ databases">
        <title>Genome sequence of Adhaeribacter sp. M2.</title>
        <authorList>
            <person name="Srinivasan S."/>
        </authorList>
    </citation>
    <scope>NUCLEOTIDE SEQUENCE [LARGE SCALE GENOMIC DNA]</scope>
    <source>
        <strain evidence="1 2">M2</strain>
    </source>
</reference>
<dbReference type="SUPFAM" id="SSF52833">
    <property type="entry name" value="Thioredoxin-like"/>
    <property type="match status" value="1"/>
</dbReference>
<dbReference type="Proteomes" id="UP000326570">
    <property type="component" value="Unassembled WGS sequence"/>
</dbReference>
<dbReference type="AlphaFoldDB" id="A0A5N1IUL1"/>
<dbReference type="Gene3D" id="3.40.30.10">
    <property type="entry name" value="Glutaredoxin"/>
    <property type="match status" value="1"/>
</dbReference>
<dbReference type="RefSeq" id="WP_150904209.1">
    <property type="nucleotide sequence ID" value="NZ_VTWT01000006.1"/>
</dbReference>
<dbReference type="Pfam" id="PF14595">
    <property type="entry name" value="Thioredoxin_9"/>
    <property type="match status" value="1"/>
</dbReference>
<keyword evidence="2" id="KW-1185">Reference proteome</keyword>